<keyword evidence="1" id="KW-0393">Immunoglobulin domain</keyword>
<evidence type="ECO:0000313" key="4">
    <source>
        <dbReference type="Proteomes" id="UP001054945"/>
    </source>
</evidence>
<dbReference type="EMBL" id="BPLR01000804">
    <property type="protein sequence ID" value="GIY97597.1"/>
    <property type="molecule type" value="Genomic_DNA"/>
</dbReference>
<gene>
    <name evidence="3" type="primary">sls</name>
    <name evidence="3" type="ORF">CEXT_236931</name>
</gene>
<dbReference type="PRINTS" id="PR00014">
    <property type="entry name" value="FNTYPEIII"/>
</dbReference>
<dbReference type="PANTHER" id="PTHR14340:SF9">
    <property type="entry name" value="FIBRONECTIN TYPE-III DOMAIN-CONTAINING PROTEIN"/>
    <property type="match status" value="1"/>
</dbReference>
<dbReference type="PANTHER" id="PTHR14340">
    <property type="entry name" value="MICROFIBRIL-ASSOCIATED GLYCOPROTEIN 3"/>
    <property type="match status" value="1"/>
</dbReference>
<proteinExistence type="predicted"/>
<dbReference type="FunFam" id="2.60.40.10:FF:000003">
    <property type="entry name" value="Titin isoform E"/>
    <property type="match status" value="1"/>
</dbReference>
<evidence type="ECO:0000313" key="3">
    <source>
        <dbReference type="EMBL" id="GIY97597.1"/>
    </source>
</evidence>
<dbReference type="InterPro" id="IPR036116">
    <property type="entry name" value="FN3_sf"/>
</dbReference>
<dbReference type="SUPFAM" id="SSF49265">
    <property type="entry name" value="Fibronectin type III"/>
    <property type="match status" value="1"/>
</dbReference>
<dbReference type="SMART" id="SM00060">
    <property type="entry name" value="FN3"/>
    <property type="match status" value="2"/>
</dbReference>
<keyword evidence="4" id="KW-1185">Reference proteome</keyword>
<sequence length="302" mass="33854">MNAISFKFDNFSLQHHPSSPVGPLIISNMTNKTLTLSWKPPENNGGAELTAYIVEKRESTKKAWNRLETLQPHIRSYTVHNLTHTKEYHFRVFAENPAGLSPPLETDKPIKLTSTAVRPSPPTGPLEKVITGPSSVLLAWGRPEKDGGSPILGYTVALRNVRRIMWMEVGQTDGETQRIQIKDLQEGAEYMVRIMARNEVGISDPLEPEEPVRVIRPADLKSPKSLSWTTRPSRSVSAPRPLPLGSAKPTWNLCFVATPSTYWPAGTSISSAYGTWQRRSPNKQKKTLYCDTRGSFKVWDEH</sequence>
<evidence type="ECO:0000259" key="2">
    <source>
        <dbReference type="PROSITE" id="PS50853"/>
    </source>
</evidence>
<evidence type="ECO:0000256" key="1">
    <source>
        <dbReference type="ARBA" id="ARBA00023319"/>
    </source>
</evidence>
<dbReference type="PROSITE" id="PS50853">
    <property type="entry name" value="FN3"/>
    <property type="match status" value="2"/>
</dbReference>
<dbReference type="InterPro" id="IPR003961">
    <property type="entry name" value="FN3_dom"/>
</dbReference>
<reference evidence="3 4" key="1">
    <citation type="submission" date="2021-06" db="EMBL/GenBank/DDBJ databases">
        <title>Caerostris extrusa draft genome.</title>
        <authorList>
            <person name="Kono N."/>
            <person name="Arakawa K."/>
        </authorList>
    </citation>
    <scope>NUCLEOTIDE SEQUENCE [LARGE SCALE GENOMIC DNA]</scope>
</reference>
<feature type="domain" description="Fibronectin type-III" evidence="2">
    <location>
        <begin position="20"/>
        <end position="116"/>
    </location>
</feature>
<feature type="domain" description="Fibronectin type-III" evidence="2">
    <location>
        <begin position="121"/>
        <end position="218"/>
    </location>
</feature>
<protein>
    <submittedName>
        <fullName evidence="3">Titin</fullName>
    </submittedName>
</protein>
<dbReference type="Proteomes" id="UP001054945">
    <property type="component" value="Unassembled WGS sequence"/>
</dbReference>
<name>A0AAV4XQY3_CAEEX</name>
<comment type="caution">
    <text evidence="3">The sequence shown here is derived from an EMBL/GenBank/DDBJ whole genome shotgun (WGS) entry which is preliminary data.</text>
</comment>
<organism evidence="3 4">
    <name type="scientific">Caerostris extrusa</name>
    <name type="common">Bark spider</name>
    <name type="synonym">Caerostris bankana</name>
    <dbReference type="NCBI Taxonomy" id="172846"/>
    <lineage>
        <taxon>Eukaryota</taxon>
        <taxon>Metazoa</taxon>
        <taxon>Ecdysozoa</taxon>
        <taxon>Arthropoda</taxon>
        <taxon>Chelicerata</taxon>
        <taxon>Arachnida</taxon>
        <taxon>Araneae</taxon>
        <taxon>Araneomorphae</taxon>
        <taxon>Entelegynae</taxon>
        <taxon>Araneoidea</taxon>
        <taxon>Araneidae</taxon>
        <taxon>Caerostris</taxon>
    </lineage>
</organism>
<dbReference type="CDD" id="cd00063">
    <property type="entry name" value="FN3"/>
    <property type="match status" value="2"/>
</dbReference>
<dbReference type="Gene3D" id="2.60.40.10">
    <property type="entry name" value="Immunoglobulins"/>
    <property type="match status" value="2"/>
</dbReference>
<dbReference type="Pfam" id="PF00041">
    <property type="entry name" value="fn3"/>
    <property type="match status" value="2"/>
</dbReference>
<accession>A0AAV4XQY3</accession>
<dbReference type="InterPro" id="IPR013783">
    <property type="entry name" value="Ig-like_fold"/>
</dbReference>
<dbReference type="AlphaFoldDB" id="A0AAV4XQY3"/>